<dbReference type="RefSeq" id="WP_150077875.1">
    <property type="nucleotide sequence ID" value="NZ_VWOX01000010.1"/>
</dbReference>
<reference evidence="1 2" key="1">
    <citation type="submission" date="2019-08" db="EMBL/GenBank/DDBJ databases">
        <authorList>
            <person name="Dhanesh K."/>
            <person name="Kumar G."/>
            <person name="Sasikala C."/>
            <person name="Venkata Ramana C."/>
        </authorList>
    </citation>
    <scope>NUCLEOTIDE SEQUENCE [LARGE SCALE GENOMIC DNA]</scope>
    <source>
        <strain evidence="1 2">JC645</strain>
    </source>
</reference>
<evidence type="ECO:0000313" key="2">
    <source>
        <dbReference type="Proteomes" id="UP000324479"/>
    </source>
</evidence>
<proteinExistence type="predicted"/>
<organism evidence="1 2">
    <name type="scientific">Roseiconus nitratireducens</name>
    <dbReference type="NCBI Taxonomy" id="2605748"/>
    <lineage>
        <taxon>Bacteria</taxon>
        <taxon>Pseudomonadati</taxon>
        <taxon>Planctomycetota</taxon>
        <taxon>Planctomycetia</taxon>
        <taxon>Pirellulales</taxon>
        <taxon>Pirellulaceae</taxon>
        <taxon>Roseiconus</taxon>
    </lineage>
</organism>
<evidence type="ECO:0000313" key="1">
    <source>
        <dbReference type="EMBL" id="KAA5541488.1"/>
    </source>
</evidence>
<keyword evidence="2" id="KW-1185">Reference proteome</keyword>
<dbReference type="AlphaFoldDB" id="A0A5M6D209"/>
<protein>
    <submittedName>
        <fullName evidence="1">Uncharacterized protein</fullName>
    </submittedName>
</protein>
<comment type="caution">
    <text evidence="1">The sequence shown here is derived from an EMBL/GenBank/DDBJ whole genome shotgun (WGS) entry which is preliminary data.</text>
</comment>
<dbReference type="EMBL" id="VWOX01000010">
    <property type="protein sequence ID" value="KAA5541488.1"/>
    <property type="molecule type" value="Genomic_DNA"/>
</dbReference>
<gene>
    <name evidence="1" type="ORF">FYK55_18190</name>
</gene>
<dbReference type="Proteomes" id="UP000324479">
    <property type="component" value="Unassembled WGS sequence"/>
</dbReference>
<accession>A0A5M6D209</accession>
<name>A0A5M6D209_9BACT</name>
<sequence>MATFNPKHFSNADVLRTIDPARLLDLLKPHEDYLNRQGLSLPSAQQAAVLDIDRLADLLETPDETAPQQLLNAIGYIDEMSTTQAMDKLLSVAIEAGMKFDHAKQHSPADVAVQVWLFDPSIVIDQHAWHTWRSPRRMDCFRPDGDTLKTRKKLTVARIKQGEKDLSDWLHTNNRSSFCNFSVRTLVDRIQVSIQRGDPFTRKPTIENDAIQNIHYRPAGKDTVVLRLADHMLECNTSIRRALPIYCRVFGTMFFGDPEYFSESKIVSLAFLEEYGEEAVSWGDVDEIEQIYFVEYQVDLGGDQNATMTYRADDILADLATRDKKLHFEGRLKDATFKVKFRGTHPLRTVKVYDGNATCYTRDANATFAEQWLKLRNFIIESNAKVGVEVDDKALASA</sequence>